<proteinExistence type="predicted"/>
<reference evidence="2" key="1">
    <citation type="submission" date="2017-09" db="EMBL/GenBank/DDBJ databases">
        <title>FDA dAtabase for Regulatory Grade micrObial Sequences (FDA-ARGOS): Supporting development and validation of Infectious Disease Dx tests.</title>
        <authorList>
            <person name="Goldberg B."/>
            <person name="Campos J."/>
            <person name="Tallon L."/>
            <person name="Sadzewicz L."/>
            <person name="Ott S."/>
            <person name="Zhao X."/>
            <person name="Nagaraj S."/>
            <person name="Vavikolanu K."/>
            <person name="Aluvathingal J."/>
            <person name="Nadendla S."/>
            <person name="Geyer C."/>
            <person name="Sichtig H."/>
        </authorList>
    </citation>
    <scope>NUCLEOTIDE SEQUENCE [LARGE SCALE GENOMIC DNA]</scope>
    <source>
        <strain evidence="2">FDAARGOS_370</strain>
    </source>
</reference>
<dbReference type="EMBL" id="PDDV01000013">
    <property type="protein sequence ID" value="PEH71557.1"/>
    <property type="molecule type" value="Genomic_DNA"/>
</dbReference>
<evidence type="ECO:0000313" key="2">
    <source>
        <dbReference type="Proteomes" id="UP000219788"/>
    </source>
</evidence>
<comment type="caution">
    <text evidence="1">The sequence shown here is derived from an EMBL/GenBank/DDBJ whole genome shotgun (WGS) entry which is preliminary data.</text>
</comment>
<evidence type="ECO:0008006" key="3">
    <source>
        <dbReference type="Google" id="ProtNLM"/>
    </source>
</evidence>
<organism evidence="1 2">
    <name type="scientific">Edwardsiella tarda</name>
    <dbReference type="NCBI Taxonomy" id="636"/>
    <lineage>
        <taxon>Bacteria</taxon>
        <taxon>Pseudomonadati</taxon>
        <taxon>Pseudomonadota</taxon>
        <taxon>Gammaproteobacteria</taxon>
        <taxon>Enterobacterales</taxon>
        <taxon>Hafniaceae</taxon>
        <taxon>Edwardsiella</taxon>
    </lineage>
</organism>
<accession>A0A2A7TZT0</accession>
<gene>
    <name evidence="1" type="ORF">CRM76_06195</name>
</gene>
<evidence type="ECO:0000313" key="1">
    <source>
        <dbReference type="EMBL" id="PEH71557.1"/>
    </source>
</evidence>
<dbReference type="RefSeq" id="WP_005289922.1">
    <property type="nucleotide sequence ID" value="NZ_CABKPF010000082.1"/>
</dbReference>
<dbReference type="AlphaFoldDB" id="A0A2A7TZT0"/>
<sequence>MIKWSVYINSYDESACLYLTHGEKIQIKETDKLVFSVEMDAENFSSHGAPIMMVGDIPLLMVLQDNTNQDYYRFMSKELITSPAARYFYNFFGESEVVLYFDNRFADTISLTFDILARKENALIANEMLCFLTENLEDAIAICFSRSKRGADLLGDDEHNFNKIDAINQAFDYLSSSVHLFLKDRKSQIQSDLIISENGAPTGPDSVYWALTNLDKLSPASQDSVNIHFNNRGYHYEQLPKEITFENYDVYENRVINTFIINAVNFLYSLKCEYSSRTDFAESLSNTDYVRFDHTMEKFSKMVLDVKIKEIDILIAKFSELRNVYLKIIPSKTKVTAIPKMSSYVIKHSHYKEAFHLIERCYKTRSPTFSSNKLLLGLKNLSIIYELTVLLLLYKEIENVFQTTSSTQNFRYHAESNPFGGVDAERPDGSINNHFVFSSPEFLIDLLYEAKIYPYSADSKPGDLIDTSNTYSSAFYGKHHFCPDFVLKITSKERGQSFTIILDAKFKDLNTIKEYDMDVLTNKYLMNIHSVGDNGKIKISSVDMLIILFAHSKSGSLIRRVAPRHCVTGQYPVFPQSTAIALHTTDVSLLNTHLSSIKKVVAGVIGTDLFE</sequence>
<name>A0A2A7TZT0_EDWTA</name>
<dbReference type="Proteomes" id="UP000219788">
    <property type="component" value="Unassembled WGS sequence"/>
</dbReference>
<protein>
    <recommendedName>
        <fullName evidence="3">DUF2357 domain-containing protein</fullName>
    </recommendedName>
</protein>
<dbReference type="OrthoDB" id="980345at2"/>